<evidence type="ECO:0000313" key="6">
    <source>
        <dbReference type="EMBL" id="KIJ61529.1"/>
    </source>
</evidence>
<keyword evidence="1" id="KW-0479">Metal-binding</keyword>
<keyword evidence="7" id="KW-1185">Reference proteome</keyword>
<feature type="domain" description="MYND-type" evidence="5">
    <location>
        <begin position="19"/>
        <end position="66"/>
    </location>
</feature>
<dbReference type="GO" id="GO:0008270">
    <property type="term" value="F:zinc ion binding"/>
    <property type="evidence" value="ECO:0007669"/>
    <property type="project" value="UniProtKB-KW"/>
</dbReference>
<evidence type="ECO:0000256" key="3">
    <source>
        <dbReference type="ARBA" id="ARBA00022833"/>
    </source>
</evidence>
<accession>A0A0C9V790</accession>
<dbReference type="InterPro" id="IPR027974">
    <property type="entry name" value="DUF4470"/>
</dbReference>
<name>A0A0C9V790_9AGAM</name>
<evidence type="ECO:0000256" key="1">
    <source>
        <dbReference type="ARBA" id="ARBA00022723"/>
    </source>
</evidence>
<organism evidence="6 7">
    <name type="scientific">Hydnomerulius pinastri MD-312</name>
    <dbReference type="NCBI Taxonomy" id="994086"/>
    <lineage>
        <taxon>Eukaryota</taxon>
        <taxon>Fungi</taxon>
        <taxon>Dikarya</taxon>
        <taxon>Basidiomycota</taxon>
        <taxon>Agaricomycotina</taxon>
        <taxon>Agaricomycetes</taxon>
        <taxon>Agaricomycetidae</taxon>
        <taxon>Boletales</taxon>
        <taxon>Boletales incertae sedis</taxon>
        <taxon>Leucogyrophana</taxon>
    </lineage>
</organism>
<dbReference type="PROSITE" id="PS50865">
    <property type="entry name" value="ZF_MYND_2"/>
    <property type="match status" value="1"/>
</dbReference>
<keyword evidence="2 4" id="KW-0863">Zinc-finger</keyword>
<dbReference type="EMBL" id="KN839861">
    <property type="protein sequence ID" value="KIJ61529.1"/>
    <property type="molecule type" value="Genomic_DNA"/>
</dbReference>
<evidence type="ECO:0000259" key="5">
    <source>
        <dbReference type="PROSITE" id="PS50865"/>
    </source>
</evidence>
<dbReference type="AlphaFoldDB" id="A0A0C9V790"/>
<dbReference type="InterPro" id="IPR002893">
    <property type="entry name" value="Znf_MYND"/>
</dbReference>
<evidence type="ECO:0000256" key="4">
    <source>
        <dbReference type="PROSITE-ProRule" id="PRU00134"/>
    </source>
</evidence>
<reference evidence="6 7" key="1">
    <citation type="submission" date="2014-04" db="EMBL/GenBank/DDBJ databases">
        <title>Evolutionary Origins and Diversification of the Mycorrhizal Mutualists.</title>
        <authorList>
            <consortium name="DOE Joint Genome Institute"/>
            <consortium name="Mycorrhizal Genomics Consortium"/>
            <person name="Kohler A."/>
            <person name="Kuo A."/>
            <person name="Nagy L.G."/>
            <person name="Floudas D."/>
            <person name="Copeland A."/>
            <person name="Barry K.W."/>
            <person name="Cichocki N."/>
            <person name="Veneault-Fourrey C."/>
            <person name="LaButti K."/>
            <person name="Lindquist E.A."/>
            <person name="Lipzen A."/>
            <person name="Lundell T."/>
            <person name="Morin E."/>
            <person name="Murat C."/>
            <person name="Riley R."/>
            <person name="Ohm R."/>
            <person name="Sun H."/>
            <person name="Tunlid A."/>
            <person name="Henrissat B."/>
            <person name="Grigoriev I.V."/>
            <person name="Hibbett D.S."/>
            <person name="Martin F."/>
        </authorList>
    </citation>
    <scope>NUCLEOTIDE SEQUENCE [LARGE SCALE GENOMIC DNA]</scope>
    <source>
        <strain evidence="6 7">MD-312</strain>
    </source>
</reference>
<dbReference type="Proteomes" id="UP000053820">
    <property type="component" value="Unassembled WGS sequence"/>
</dbReference>
<evidence type="ECO:0000313" key="7">
    <source>
        <dbReference type="Proteomes" id="UP000053820"/>
    </source>
</evidence>
<dbReference type="HOGENOM" id="CLU_018400_1_0_1"/>
<dbReference type="OrthoDB" id="5282002at2759"/>
<keyword evidence="3" id="KW-0862">Zinc</keyword>
<dbReference type="Pfam" id="PF14737">
    <property type="entry name" value="DUF4470"/>
    <property type="match status" value="1"/>
</dbReference>
<gene>
    <name evidence="6" type="ORF">HYDPIDRAFT_183158</name>
</gene>
<proteinExistence type="predicted"/>
<dbReference type="Pfam" id="PF01753">
    <property type="entry name" value="zf-MYND"/>
    <property type="match status" value="1"/>
</dbReference>
<sequence length="594" mass="67380">MEDAAANRTPTFPPFTLTVLPCANAQVEKYTACENPGKMACSACRLVSYCSNECQKAHWKTHKRDCNDRIRSSGWKPAWVAEGRDPTFHDHTNMSTSEEFRRRFEEKLAIGLSLWGNIPAMDVINLPHNEKNSKMDLSLAFAASGDLRHIVETINSLGPEYSGKINILLNDIQPGIVSRNILLLLILATVPDEATAADIALHFWYSVLLPMEYRLRIFSIVTTLLRQGSLGRPITTDLGPHSKLTCMVSSSVQQLMVSNAGPTITLDQAQKEYDRVRNAPSRLDYRDRMYIGLKPSHRLAFLKFRRFGVVLPFGAVNAHFNVPNPSLFSHDGEWLQTDYADPLVSWDLDKVVEAGKAHGAQLEDIYGCLYFFLSDQLLAFARRIRKLHVSFHVFNSEACALAEEIVKGTFSAYGLPPTVRFDRIDVSNILDPNYVGTRLVLNMWEPLLAKSDNAALLGYFMNWMAFEKAGRAMDAGRATSKGILDQMMRDRRFQPGLDLTTTMYMMAADADAFYDNSTPFSRFLKTQGLENAQRETKLKLRKKHQIIPHRVRTLVGGEPGELPYFPDDESWYRWSRLVSLSWTERFVEFSRVQD</sequence>
<dbReference type="Gene3D" id="6.10.140.2220">
    <property type="match status" value="1"/>
</dbReference>
<dbReference type="SUPFAM" id="SSF144232">
    <property type="entry name" value="HIT/MYND zinc finger-like"/>
    <property type="match status" value="1"/>
</dbReference>
<evidence type="ECO:0000256" key="2">
    <source>
        <dbReference type="ARBA" id="ARBA00022771"/>
    </source>
</evidence>
<protein>
    <recommendedName>
        <fullName evidence="5">MYND-type domain-containing protein</fullName>
    </recommendedName>
</protein>